<dbReference type="PANTHER" id="PTHR21716">
    <property type="entry name" value="TRANSMEMBRANE PROTEIN"/>
    <property type="match status" value="1"/>
</dbReference>
<keyword evidence="3" id="KW-0813">Transport</keyword>
<sequence length="353" mass="37532">MSFPWRRAVMVGAGVLLAVLAYFFAMHIPRTLAVFIIAAFIAAGVRPIVKRLESMRVPKALAVAIVFVVLILLVVVTLLVIVPLMIVQIQGIAQNLPSIAAAVEAWTISVERSLQMHFPQMAIPTNGIDLTHIGTGGLQRFAGTTLGSVGQILVGTATGLFVAFASLVLSIFFLLNDATIADGVASLFPASRRPIAHKLLTEIAGTFGSYISGQVIVSAITGVAVWVLSAVIGFKFALLLGVIVAISYAIPMLGSVIGQAIAIVLCAPQGWWMVLWVQVIIFVVERISDNVLVPKIMGDSVGVSPIAVMFAVFAGGELFGIPGLLLGIPAAALIKILWRYFVDPWLSAQLDRR</sequence>
<dbReference type="AlphaFoldDB" id="E6PFC1"/>
<evidence type="ECO:0000256" key="3">
    <source>
        <dbReference type="ARBA" id="ARBA00022448"/>
    </source>
</evidence>
<keyword evidence="5 8" id="KW-0812">Transmembrane</keyword>
<feature type="transmembrane region" description="Helical" evidence="8">
    <location>
        <begin position="223"/>
        <end position="250"/>
    </location>
</feature>
<keyword evidence="4" id="KW-1003">Cell membrane</keyword>
<evidence type="ECO:0000256" key="8">
    <source>
        <dbReference type="SAM" id="Phobius"/>
    </source>
</evidence>
<keyword evidence="7 8" id="KW-0472">Membrane</keyword>
<evidence type="ECO:0000256" key="5">
    <source>
        <dbReference type="ARBA" id="ARBA00022692"/>
    </source>
</evidence>
<dbReference type="GO" id="GO:0005886">
    <property type="term" value="C:plasma membrane"/>
    <property type="evidence" value="ECO:0007669"/>
    <property type="project" value="UniProtKB-SubCell"/>
</dbReference>
<evidence type="ECO:0008006" key="10">
    <source>
        <dbReference type="Google" id="ProtNLM"/>
    </source>
</evidence>
<gene>
    <name evidence="9" type="ORF">CARN1_0332</name>
</gene>
<evidence type="ECO:0000256" key="7">
    <source>
        <dbReference type="ARBA" id="ARBA00023136"/>
    </source>
</evidence>
<proteinExistence type="inferred from homology"/>
<dbReference type="GO" id="GO:0055085">
    <property type="term" value="P:transmembrane transport"/>
    <property type="evidence" value="ECO:0007669"/>
    <property type="project" value="TreeGrafter"/>
</dbReference>
<dbReference type="InterPro" id="IPR002549">
    <property type="entry name" value="AI-2E-like"/>
</dbReference>
<keyword evidence="6 8" id="KW-1133">Transmembrane helix</keyword>
<comment type="similarity">
    <text evidence="2">Belongs to the autoinducer-2 exporter (AI-2E) (TC 2.A.86) family.</text>
</comment>
<protein>
    <recommendedName>
        <fullName evidence="10">AI-2E family transporter</fullName>
    </recommendedName>
</protein>
<evidence type="ECO:0000256" key="4">
    <source>
        <dbReference type="ARBA" id="ARBA00022475"/>
    </source>
</evidence>
<dbReference type="EMBL" id="CABL01000005">
    <property type="protein sequence ID" value="CBH75157.1"/>
    <property type="molecule type" value="Genomic_DNA"/>
</dbReference>
<comment type="caution">
    <text evidence="9">The sequence shown here is derived from an EMBL/GenBank/DDBJ whole genome shotgun (WGS) entry which is preliminary data.</text>
</comment>
<evidence type="ECO:0000256" key="2">
    <source>
        <dbReference type="ARBA" id="ARBA00009773"/>
    </source>
</evidence>
<feature type="transmembrane region" description="Helical" evidence="8">
    <location>
        <begin position="61"/>
        <end position="86"/>
    </location>
</feature>
<accession>E6PFC1</accession>
<evidence type="ECO:0000256" key="6">
    <source>
        <dbReference type="ARBA" id="ARBA00022989"/>
    </source>
</evidence>
<feature type="transmembrane region" description="Helical" evidence="8">
    <location>
        <begin position="256"/>
        <end position="284"/>
    </location>
</feature>
<reference evidence="9" key="1">
    <citation type="submission" date="2009-10" db="EMBL/GenBank/DDBJ databases">
        <title>Diversity of trophic interactions inside an arsenic-rich microbial ecosystem.</title>
        <authorList>
            <person name="Bertin P.N."/>
            <person name="Heinrich-Salmeron A."/>
            <person name="Pelletier E."/>
            <person name="Goulhen-Chollet F."/>
            <person name="Arsene-Ploetze F."/>
            <person name="Gallien S."/>
            <person name="Calteau A."/>
            <person name="Vallenet D."/>
            <person name="Casiot C."/>
            <person name="Chane-Woon-Ming B."/>
            <person name="Giloteaux L."/>
            <person name="Barakat M."/>
            <person name="Bonnefoy V."/>
            <person name="Bruneel O."/>
            <person name="Chandler M."/>
            <person name="Cleiss J."/>
            <person name="Duran R."/>
            <person name="Elbaz-Poulichet F."/>
            <person name="Fonknechten N."/>
            <person name="Lauga B."/>
            <person name="Mornico D."/>
            <person name="Ortet P."/>
            <person name="Schaeffer C."/>
            <person name="Siguier P."/>
            <person name="Alexander Thil Smith A."/>
            <person name="Van Dorsselaer A."/>
            <person name="Weissenbach J."/>
            <person name="Medigue C."/>
            <person name="Le Paslier D."/>
        </authorList>
    </citation>
    <scope>NUCLEOTIDE SEQUENCE</scope>
</reference>
<organism evidence="9">
    <name type="scientific">mine drainage metagenome</name>
    <dbReference type="NCBI Taxonomy" id="410659"/>
    <lineage>
        <taxon>unclassified sequences</taxon>
        <taxon>metagenomes</taxon>
        <taxon>ecological metagenomes</taxon>
    </lineage>
</organism>
<dbReference type="PANTHER" id="PTHR21716:SF53">
    <property type="entry name" value="PERMEASE PERM-RELATED"/>
    <property type="match status" value="1"/>
</dbReference>
<comment type="subcellular location">
    <subcellularLocation>
        <location evidence="1">Cell membrane</location>
        <topology evidence="1">Multi-pass membrane protein</topology>
    </subcellularLocation>
</comment>
<feature type="transmembrane region" description="Helical" evidence="8">
    <location>
        <begin position="31"/>
        <end position="49"/>
    </location>
</feature>
<name>E6PFC1_9ZZZZ</name>
<feature type="transmembrane region" description="Helical" evidence="8">
    <location>
        <begin position="152"/>
        <end position="175"/>
    </location>
</feature>
<evidence type="ECO:0000313" key="9">
    <source>
        <dbReference type="EMBL" id="CBH75157.1"/>
    </source>
</evidence>
<dbReference type="Pfam" id="PF01594">
    <property type="entry name" value="AI-2E_transport"/>
    <property type="match status" value="1"/>
</dbReference>
<feature type="transmembrane region" description="Helical" evidence="8">
    <location>
        <begin position="7"/>
        <end position="25"/>
    </location>
</feature>
<evidence type="ECO:0000256" key="1">
    <source>
        <dbReference type="ARBA" id="ARBA00004651"/>
    </source>
</evidence>